<name>A0A518KCR8_9BACT</name>
<accession>A0A518KCR8</accession>
<evidence type="ECO:0000256" key="1">
    <source>
        <dbReference type="SAM" id="SignalP"/>
    </source>
</evidence>
<dbReference type="InterPro" id="IPR013424">
    <property type="entry name" value="Ice-binding_C"/>
</dbReference>
<dbReference type="AlphaFoldDB" id="A0A518KCR8"/>
<proteinExistence type="predicted"/>
<dbReference type="EMBL" id="CP036349">
    <property type="protein sequence ID" value="QDV75578.1"/>
    <property type="molecule type" value="Genomic_DNA"/>
</dbReference>
<dbReference type="NCBIfam" id="NF041539">
    <property type="entry name" value="choice_anch_R"/>
    <property type="match status" value="1"/>
</dbReference>
<keyword evidence="1" id="KW-0732">Signal</keyword>
<dbReference type="NCBIfam" id="TIGR02595">
    <property type="entry name" value="PEP_CTERM"/>
    <property type="match status" value="1"/>
</dbReference>
<feature type="chain" id="PRO_5021798277" description="PEP-CTERM protein-sorting domain-containing protein" evidence="1">
    <location>
        <begin position="22"/>
        <end position="222"/>
    </location>
</feature>
<evidence type="ECO:0000313" key="2">
    <source>
        <dbReference type="EMBL" id="QDV75578.1"/>
    </source>
</evidence>
<reference evidence="2 3" key="1">
    <citation type="submission" date="2019-02" db="EMBL/GenBank/DDBJ databases">
        <title>Deep-cultivation of Planctomycetes and their phenomic and genomic characterization uncovers novel biology.</title>
        <authorList>
            <person name="Wiegand S."/>
            <person name="Jogler M."/>
            <person name="Boedeker C."/>
            <person name="Pinto D."/>
            <person name="Vollmers J."/>
            <person name="Rivas-Marin E."/>
            <person name="Kohn T."/>
            <person name="Peeters S.H."/>
            <person name="Heuer A."/>
            <person name="Rast P."/>
            <person name="Oberbeckmann S."/>
            <person name="Bunk B."/>
            <person name="Jeske O."/>
            <person name="Meyerdierks A."/>
            <person name="Storesund J.E."/>
            <person name="Kallscheuer N."/>
            <person name="Luecker S."/>
            <person name="Lage O.M."/>
            <person name="Pohl T."/>
            <person name="Merkel B.J."/>
            <person name="Hornburger P."/>
            <person name="Mueller R.-W."/>
            <person name="Bruemmer F."/>
            <person name="Labrenz M."/>
            <person name="Spormann A.M."/>
            <person name="Op den Camp H."/>
            <person name="Overmann J."/>
            <person name="Amann R."/>
            <person name="Jetten M.S.M."/>
            <person name="Mascher T."/>
            <person name="Medema M.H."/>
            <person name="Devos D.P."/>
            <person name="Kaster A.-K."/>
            <person name="Ovreas L."/>
            <person name="Rohde M."/>
            <person name="Galperin M.Y."/>
            <person name="Jogler C."/>
        </authorList>
    </citation>
    <scope>NUCLEOTIDE SEQUENCE [LARGE SCALE GENOMIC DNA]</scope>
    <source>
        <strain evidence="2 3">Spa11</strain>
    </source>
</reference>
<dbReference type="Proteomes" id="UP000316426">
    <property type="component" value="Chromosome"/>
</dbReference>
<organism evidence="2 3">
    <name type="scientific">Botrimarina mediterranea</name>
    <dbReference type="NCBI Taxonomy" id="2528022"/>
    <lineage>
        <taxon>Bacteria</taxon>
        <taxon>Pseudomonadati</taxon>
        <taxon>Planctomycetota</taxon>
        <taxon>Planctomycetia</taxon>
        <taxon>Pirellulales</taxon>
        <taxon>Lacipirellulaceae</taxon>
        <taxon>Botrimarina</taxon>
    </lineage>
</organism>
<sequence length="222" mass="22703" precursor="true">MRIDRTLLNLRLAMALGVALAAGVACGRGEAAVIFSNLGPGDSFSSTGRIVQGPDVGAIGDVNQGSTFTVGPADAFLTSLSLGIGVNGSPNTGTGPIDVLIAADAGGSPGAVLRTLSTNLGATGDQLVTLPDDGSLELSANTTYWVLMDGEGGFDGAWRFNDTGDVGLTAGQSEPNPWNPRIDDERYALRVEGRFAVPEPTTGLLVLIGVIVGGASRHRRVR</sequence>
<dbReference type="RefSeq" id="WP_145115035.1">
    <property type="nucleotide sequence ID" value="NZ_CP036349.1"/>
</dbReference>
<dbReference type="PROSITE" id="PS51257">
    <property type="entry name" value="PROKAR_LIPOPROTEIN"/>
    <property type="match status" value="1"/>
</dbReference>
<keyword evidence="3" id="KW-1185">Reference proteome</keyword>
<gene>
    <name evidence="2" type="ORF">Spa11_37970</name>
</gene>
<feature type="signal peptide" evidence="1">
    <location>
        <begin position="1"/>
        <end position="21"/>
    </location>
</feature>
<dbReference type="KEGG" id="bmei:Spa11_37970"/>
<evidence type="ECO:0008006" key="4">
    <source>
        <dbReference type="Google" id="ProtNLM"/>
    </source>
</evidence>
<evidence type="ECO:0000313" key="3">
    <source>
        <dbReference type="Proteomes" id="UP000316426"/>
    </source>
</evidence>
<protein>
    <recommendedName>
        <fullName evidence="4">PEP-CTERM protein-sorting domain-containing protein</fullName>
    </recommendedName>
</protein>